<reference evidence="1 2" key="1">
    <citation type="submission" date="2016-04" db="EMBL/GenBank/DDBJ databases">
        <title>The genome of Intoshia linei affirms orthonectids as highly simplified spiralians.</title>
        <authorList>
            <person name="Mikhailov K.V."/>
            <person name="Slusarev G.S."/>
            <person name="Nikitin M.A."/>
            <person name="Logacheva M.D."/>
            <person name="Penin A."/>
            <person name="Aleoshin V."/>
            <person name="Panchin Y.V."/>
        </authorList>
    </citation>
    <scope>NUCLEOTIDE SEQUENCE [LARGE SCALE GENOMIC DNA]</scope>
    <source>
        <strain evidence="1">Intl2013</strain>
        <tissue evidence="1">Whole animal</tissue>
    </source>
</reference>
<dbReference type="Proteomes" id="UP000078046">
    <property type="component" value="Unassembled WGS sequence"/>
</dbReference>
<keyword evidence="2" id="KW-1185">Reference proteome</keyword>
<proteinExistence type="predicted"/>
<comment type="caution">
    <text evidence="1">The sequence shown here is derived from an EMBL/GenBank/DDBJ whole genome shotgun (WGS) entry which is preliminary data.</text>
</comment>
<evidence type="ECO:0000313" key="1">
    <source>
        <dbReference type="EMBL" id="OAF70313.1"/>
    </source>
</evidence>
<evidence type="ECO:0000313" key="2">
    <source>
        <dbReference type="Proteomes" id="UP000078046"/>
    </source>
</evidence>
<sequence length="120" mass="14415">MFSELFKLLCFIHKEFKIYSNYTNPKDFTKLNNEKNKEIMHTYVESIIYKLIQYLKKQTIVNEFTSLIIKHIPESCKMLLTKKFQNLSTDKLKEYSQVVFVIVAELFDSSTNCYIEENKY</sequence>
<accession>A0A177B9I3</accession>
<organism evidence="1 2">
    <name type="scientific">Intoshia linei</name>
    <dbReference type="NCBI Taxonomy" id="1819745"/>
    <lineage>
        <taxon>Eukaryota</taxon>
        <taxon>Metazoa</taxon>
        <taxon>Spiralia</taxon>
        <taxon>Lophotrochozoa</taxon>
        <taxon>Mesozoa</taxon>
        <taxon>Orthonectida</taxon>
        <taxon>Rhopaluridae</taxon>
        <taxon>Intoshia</taxon>
    </lineage>
</organism>
<name>A0A177B9I3_9BILA</name>
<protein>
    <submittedName>
        <fullName evidence="1">Uncharacterized protein</fullName>
    </submittedName>
</protein>
<dbReference type="AlphaFoldDB" id="A0A177B9I3"/>
<dbReference type="EMBL" id="LWCA01000161">
    <property type="protein sequence ID" value="OAF70313.1"/>
    <property type="molecule type" value="Genomic_DNA"/>
</dbReference>
<gene>
    <name evidence="1" type="ORF">A3Q56_01968</name>
</gene>